<sequence>MRAFGPWLAVLAVVLLLDALRLHVLAAVVSVAWLVWCVWSWVRPARRRARRD</sequence>
<keyword evidence="1" id="KW-1133">Transmembrane helix</keyword>
<keyword evidence="1" id="KW-0472">Membrane</keyword>
<dbReference type="AlphaFoldDB" id="A0A1C5GEL8"/>
<proteinExistence type="predicted"/>
<protein>
    <submittedName>
        <fullName evidence="2">Uncharacterized protein</fullName>
    </submittedName>
</protein>
<evidence type="ECO:0000256" key="1">
    <source>
        <dbReference type="SAM" id="Phobius"/>
    </source>
</evidence>
<name>A0A1C5GEL8_MICEH</name>
<keyword evidence="1" id="KW-0812">Transmembrane</keyword>
<dbReference type="EMBL" id="LT607733">
    <property type="protein sequence ID" value="SCG18264.1"/>
    <property type="molecule type" value="Genomic_DNA"/>
</dbReference>
<evidence type="ECO:0000313" key="2">
    <source>
        <dbReference type="EMBL" id="SCG18264.1"/>
    </source>
</evidence>
<dbReference type="Proteomes" id="UP000198251">
    <property type="component" value="Chromosome I"/>
</dbReference>
<feature type="transmembrane region" description="Helical" evidence="1">
    <location>
        <begin position="20"/>
        <end position="42"/>
    </location>
</feature>
<reference evidence="2 3" key="1">
    <citation type="submission" date="2016-06" db="EMBL/GenBank/DDBJ databases">
        <authorList>
            <person name="Kjaerup R.B."/>
            <person name="Dalgaard T.S."/>
            <person name="Juul-Madsen H.R."/>
        </authorList>
    </citation>
    <scope>NUCLEOTIDE SEQUENCE [LARGE SCALE GENOMIC DNA]</scope>
    <source>
        <strain evidence="2 3">DSM 43913</strain>
    </source>
</reference>
<gene>
    <name evidence="2" type="ORF">GA0070610_4606</name>
</gene>
<evidence type="ECO:0000313" key="3">
    <source>
        <dbReference type="Proteomes" id="UP000198251"/>
    </source>
</evidence>
<organism evidence="2 3">
    <name type="scientific">Micromonospora echinofusca</name>
    <dbReference type="NCBI Taxonomy" id="47858"/>
    <lineage>
        <taxon>Bacteria</taxon>
        <taxon>Bacillati</taxon>
        <taxon>Actinomycetota</taxon>
        <taxon>Actinomycetes</taxon>
        <taxon>Micromonosporales</taxon>
        <taxon>Micromonosporaceae</taxon>
        <taxon>Micromonospora</taxon>
    </lineage>
</organism>
<accession>A0A1C5GEL8</accession>
<keyword evidence="3" id="KW-1185">Reference proteome</keyword>